<keyword evidence="2" id="KW-1185">Reference proteome</keyword>
<gene>
    <name evidence="1" type="ORF">O6H91_16G008700</name>
</gene>
<evidence type="ECO:0000313" key="1">
    <source>
        <dbReference type="EMBL" id="KAJ7526488.1"/>
    </source>
</evidence>
<reference evidence="2" key="1">
    <citation type="journal article" date="2024" name="Proc. Natl. Acad. Sci. U.S.A.">
        <title>Extraordinary preservation of gene collinearity over three hundred million years revealed in homosporous lycophytes.</title>
        <authorList>
            <person name="Li C."/>
            <person name="Wickell D."/>
            <person name="Kuo L.Y."/>
            <person name="Chen X."/>
            <person name="Nie B."/>
            <person name="Liao X."/>
            <person name="Peng D."/>
            <person name="Ji J."/>
            <person name="Jenkins J."/>
            <person name="Williams M."/>
            <person name="Shu S."/>
            <person name="Plott C."/>
            <person name="Barry K."/>
            <person name="Rajasekar S."/>
            <person name="Grimwood J."/>
            <person name="Han X."/>
            <person name="Sun S."/>
            <person name="Hou Z."/>
            <person name="He W."/>
            <person name="Dai G."/>
            <person name="Sun C."/>
            <person name="Schmutz J."/>
            <person name="Leebens-Mack J.H."/>
            <person name="Li F.W."/>
            <person name="Wang L."/>
        </authorList>
    </citation>
    <scope>NUCLEOTIDE SEQUENCE [LARGE SCALE GENOMIC DNA]</scope>
    <source>
        <strain evidence="2">cv. PW_Plant_1</strain>
    </source>
</reference>
<comment type="caution">
    <text evidence="1">The sequence shown here is derived from an EMBL/GenBank/DDBJ whole genome shotgun (WGS) entry which is preliminary data.</text>
</comment>
<evidence type="ECO:0000313" key="2">
    <source>
        <dbReference type="Proteomes" id="UP001162992"/>
    </source>
</evidence>
<organism evidence="1 2">
    <name type="scientific">Diphasiastrum complanatum</name>
    <name type="common">Issler's clubmoss</name>
    <name type="synonym">Lycopodium complanatum</name>
    <dbReference type="NCBI Taxonomy" id="34168"/>
    <lineage>
        <taxon>Eukaryota</taxon>
        <taxon>Viridiplantae</taxon>
        <taxon>Streptophyta</taxon>
        <taxon>Embryophyta</taxon>
        <taxon>Tracheophyta</taxon>
        <taxon>Lycopodiopsida</taxon>
        <taxon>Lycopodiales</taxon>
        <taxon>Lycopodiaceae</taxon>
        <taxon>Lycopodioideae</taxon>
        <taxon>Diphasiastrum</taxon>
    </lineage>
</organism>
<sequence>MVNWINYQIHSRVGQHIWVVFDHMWSHVLQTINSQSNLYEVAAVFALKVHYKAVTSFGRIGVTNIFTGHICYTAVGNGYGLYLIVSYITPGRLSRNLQFSINRL</sequence>
<name>A0ACC2B9P9_DIPCM</name>
<accession>A0ACC2B9P9</accession>
<dbReference type="Proteomes" id="UP001162992">
    <property type="component" value="Chromosome 16"/>
</dbReference>
<protein>
    <submittedName>
        <fullName evidence="1">Uncharacterized protein</fullName>
    </submittedName>
</protein>
<dbReference type="EMBL" id="CM055107">
    <property type="protein sequence ID" value="KAJ7526488.1"/>
    <property type="molecule type" value="Genomic_DNA"/>
</dbReference>
<proteinExistence type="predicted"/>